<dbReference type="SMART" id="SM00355">
    <property type="entry name" value="ZnF_C2H2"/>
    <property type="match status" value="4"/>
</dbReference>
<evidence type="ECO:0000256" key="6">
    <source>
        <dbReference type="ARBA" id="ARBA00035113"/>
    </source>
</evidence>
<dbReference type="EMBL" id="AJVK01022750">
    <property type="status" value="NOT_ANNOTATED_CDS"/>
    <property type="molecule type" value="Genomic_DNA"/>
</dbReference>
<dbReference type="VEuPathDB" id="VectorBase:PPAPM1_008957"/>
<dbReference type="VEuPathDB" id="VectorBase:PPAI001509"/>
<dbReference type="InterPro" id="IPR056437">
    <property type="entry name" value="Znf-C2H2_ZNF598/HEL2"/>
</dbReference>
<dbReference type="Gene3D" id="3.30.40.10">
    <property type="entry name" value="Zinc/RING finger domain, C3HC4 (zinc finger)"/>
    <property type="match status" value="1"/>
</dbReference>
<accession>A0A1B0D2D6</accession>
<dbReference type="GO" id="GO:0072344">
    <property type="term" value="P:rescue of stalled ribosome"/>
    <property type="evidence" value="ECO:0007669"/>
    <property type="project" value="InterPro"/>
</dbReference>
<protein>
    <recommendedName>
        <fullName evidence="3">RING-type E3 ubiquitin transferase</fullName>
        <ecNumber evidence="3">2.3.2.27</ecNumber>
    </recommendedName>
</protein>
<dbReference type="SUPFAM" id="SSF57850">
    <property type="entry name" value="RING/U-box"/>
    <property type="match status" value="1"/>
</dbReference>
<dbReference type="PANTHER" id="PTHR22938">
    <property type="entry name" value="ZINC FINGER PROTEIN 598"/>
    <property type="match status" value="1"/>
</dbReference>
<dbReference type="AlphaFoldDB" id="A0A1B0D2D6"/>
<comment type="pathway">
    <text evidence="2">Protein modification; protein ubiquitination.</text>
</comment>
<dbReference type="InterPro" id="IPR013083">
    <property type="entry name" value="Znf_RING/FYVE/PHD"/>
</dbReference>
<dbReference type="Pfam" id="PF23230">
    <property type="entry name" value="zf-C2H2_13"/>
    <property type="match status" value="1"/>
</dbReference>
<evidence type="ECO:0000256" key="3">
    <source>
        <dbReference type="ARBA" id="ARBA00012483"/>
    </source>
</evidence>
<feature type="compositionally biased region" description="Polar residues" evidence="7">
    <location>
        <begin position="370"/>
        <end position="395"/>
    </location>
</feature>
<evidence type="ECO:0000256" key="1">
    <source>
        <dbReference type="ARBA" id="ARBA00000900"/>
    </source>
</evidence>
<evidence type="ECO:0000256" key="4">
    <source>
        <dbReference type="ARBA" id="ARBA00022771"/>
    </source>
</evidence>
<dbReference type="PROSITE" id="PS00028">
    <property type="entry name" value="ZINC_FINGER_C2H2_1"/>
    <property type="match status" value="1"/>
</dbReference>
<keyword evidence="4" id="KW-0863">Zinc-finger</keyword>
<feature type="region of interest" description="Disordered" evidence="7">
    <location>
        <begin position="364"/>
        <end position="411"/>
    </location>
</feature>
<keyword evidence="9" id="KW-1185">Reference proteome</keyword>
<dbReference type="InterPro" id="IPR001841">
    <property type="entry name" value="Znf_RING"/>
</dbReference>
<dbReference type="PROSITE" id="PS50089">
    <property type="entry name" value="ZF_RING_2"/>
    <property type="match status" value="1"/>
</dbReference>
<dbReference type="InterPro" id="IPR041888">
    <property type="entry name" value="RING-HC_ZNF598/HEL2"/>
</dbReference>
<feature type="region of interest" description="Disordered" evidence="7">
    <location>
        <begin position="289"/>
        <end position="308"/>
    </location>
</feature>
<evidence type="ECO:0000313" key="8">
    <source>
        <dbReference type="EnsemblMetazoa" id="PPAI001509-PA"/>
    </source>
</evidence>
<proteinExistence type="inferred from homology"/>
<comment type="similarity">
    <text evidence="6">Belongs to the ZNF598/HEL2 family.</text>
</comment>
<dbReference type="InterPro" id="IPR013087">
    <property type="entry name" value="Znf_C2H2_type"/>
</dbReference>
<dbReference type="InterPro" id="IPR044288">
    <property type="entry name" value="ZNF598/HEL2"/>
</dbReference>
<dbReference type="PANTHER" id="PTHR22938:SF0">
    <property type="entry name" value="E3 UBIQUITIN-PROTEIN LIGASE ZNF598"/>
    <property type="match status" value="1"/>
</dbReference>
<dbReference type="Pfam" id="PF25447">
    <property type="entry name" value="RING_ZNF598"/>
    <property type="match status" value="1"/>
</dbReference>
<organism evidence="8 9">
    <name type="scientific">Phlebotomus papatasi</name>
    <name type="common">Sandfly</name>
    <dbReference type="NCBI Taxonomy" id="29031"/>
    <lineage>
        <taxon>Eukaryota</taxon>
        <taxon>Metazoa</taxon>
        <taxon>Ecdysozoa</taxon>
        <taxon>Arthropoda</taxon>
        <taxon>Hexapoda</taxon>
        <taxon>Insecta</taxon>
        <taxon>Pterygota</taxon>
        <taxon>Neoptera</taxon>
        <taxon>Endopterygota</taxon>
        <taxon>Diptera</taxon>
        <taxon>Nematocera</taxon>
        <taxon>Psychodoidea</taxon>
        <taxon>Psychodidae</taxon>
        <taxon>Phlebotomus</taxon>
        <taxon>Phlebotomus</taxon>
    </lineage>
</organism>
<dbReference type="EC" id="2.3.2.27" evidence="3"/>
<dbReference type="EnsemblMetazoa" id="PPAI001509-RA">
    <property type="protein sequence ID" value="PPAI001509-PA"/>
    <property type="gene ID" value="PPAI001509"/>
</dbReference>
<name>A0A1B0D2D6_PHLPP</name>
<comment type="catalytic activity">
    <reaction evidence="1">
        <text>S-ubiquitinyl-[E2 ubiquitin-conjugating enzyme]-L-cysteine + [acceptor protein]-L-lysine = [E2 ubiquitin-conjugating enzyme]-L-cysteine + N(6)-ubiquitinyl-[acceptor protein]-L-lysine.</text>
        <dbReference type="EC" id="2.3.2.27"/>
    </reaction>
</comment>
<dbReference type="GO" id="GO:0043022">
    <property type="term" value="F:ribosome binding"/>
    <property type="evidence" value="ECO:0007669"/>
    <property type="project" value="TreeGrafter"/>
</dbReference>
<dbReference type="CDD" id="cd16615">
    <property type="entry name" value="RING-HC_ZNF598"/>
    <property type="match status" value="1"/>
</dbReference>
<dbReference type="GO" id="GO:0061630">
    <property type="term" value="F:ubiquitin protein ligase activity"/>
    <property type="evidence" value="ECO:0007669"/>
    <property type="project" value="UniProtKB-EC"/>
</dbReference>
<dbReference type="Proteomes" id="UP000092462">
    <property type="component" value="Unassembled WGS sequence"/>
</dbReference>
<evidence type="ECO:0000256" key="5">
    <source>
        <dbReference type="ARBA" id="ARBA00022833"/>
    </source>
</evidence>
<keyword evidence="4" id="KW-0479">Metal-binding</keyword>
<reference evidence="8" key="1">
    <citation type="submission" date="2022-08" db="UniProtKB">
        <authorList>
            <consortium name="EnsemblMetazoa"/>
        </authorList>
    </citation>
    <scope>IDENTIFICATION</scope>
    <source>
        <strain evidence="8">Israel</strain>
    </source>
</reference>
<evidence type="ECO:0000256" key="2">
    <source>
        <dbReference type="ARBA" id="ARBA00004906"/>
    </source>
</evidence>
<dbReference type="GO" id="GO:0008270">
    <property type="term" value="F:zinc ion binding"/>
    <property type="evidence" value="ECO:0007669"/>
    <property type="project" value="UniProtKB-KW"/>
</dbReference>
<dbReference type="GO" id="GO:0016567">
    <property type="term" value="P:protein ubiquitination"/>
    <property type="evidence" value="ECO:0007669"/>
    <property type="project" value="TreeGrafter"/>
</dbReference>
<evidence type="ECO:0000313" key="9">
    <source>
        <dbReference type="Proteomes" id="UP000092462"/>
    </source>
</evidence>
<keyword evidence="5" id="KW-0862">Zinc</keyword>
<sequence length="411" mass="47317">MSLSASKKIMNDSRENYENSCVVCFIEVTIFSVGSCDHAVCYVCSTRMRVLCEQNECPICRQELSQVIFSKEKLPFRQLETSTRSGLYDRTYRIVFGDLVIQNAFYKLLEQACPRCNCQLFVSFELLRKHVQRDHGLFYCEICTNNLKIFTFERRCYTREELAMHKRKGDPDNTSHRGHPLCEFCDVRYLDRDELFRHLRRDHFYCHFCDADGSNQYYSDYASLREHFRSEHYMCEEGNCAEEHLTAVFRTDIDLRAHKASTHSRTMGKMATKQARTLEVEFSLVPRNRYSQAPPHQETEGSSSFRPLMGTTVFNQPQKTINANDEQEFPALGNATPVPVIRPQVSIKTKSYNSNSLAKTKENFPALGGATTQSFPSSSTEGPTTSRYSKMVQKTQPPPQVSAYTLKEIPS</sequence>
<evidence type="ECO:0000256" key="7">
    <source>
        <dbReference type="SAM" id="MobiDB-lite"/>
    </source>
</evidence>